<name>A0AAW0C7R9_9AGAR</name>
<evidence type="ECO:0000256" key="1">
    <source>
        <dbReference type="SAM" id="MobiDB-lite"/>
    </source>
</evidence>
<protein>
    <submittedName>
        <fullName evidence="2">Uncharacterized protein</fullName>
    </submittedName>
</protein>
<dbReference type="EMBL" id="JAWWNJ010000019">
    <property type="protein sequence ID" value="KAK7035594.1"/>
    <property type="molecule type" value="Genomic_DNA"/>
</dbReference>
<evidence type="ECO:0000313" key="3">
    <source>
        <dbReference type="Proteomes" id="UP001362999"/>
    </source>
</evidence>
<reference evidence="2 3" key="1">
    <citation type="journal article" date="2024" name="J Genomics">
        <title>Draft genome sequencing and assembly of Favolaschia claudopus CIRM-BRFM 2984 isolated from oak limbs.</title>
        <authorList>
            <person name="Navarro D."/>
            <person name="Drula E."/>
            <person name="Chaduli D."/>
            <person name="Cazenave R."/>
            <person name="Ahrendt S."/>
            <person name="Wang J."/>
            <person name="Lipzen A."/>
            <person name="Daum C."/>
            <person name="Barry K."/>
            <person name="Grigoriev I.V."/>
            <person name="Favel A."/>
            <person name="Rosso M.N."/>
            <person name="Martin F."/>
        </authorList>
    </citation>
    <scope>NUCLEOTIDE SEQUENCE [LARGE SCALE GENOMIC DNA]</scope>
    <source>
        <strain evidence="2 3">CIRM-BRFM 2984</strain>
    </source>
</reference>
<feature type="region of interest" description="Disordered" evidence="1">
    <location>
        <begin position="25"/>
        <end position="120"/>
    </location>
</feature>
<feature type="compositionally biased region" description="Basic residues" evidence="1">
    <location>
        <begin position="56"/>
        <end position="66"/>
    </location>
</feature>
<feature type="compositionally biased region" description="Pro residues" evidence="1">
    <location>
        <begin position="42"/>
        <end position="55"/>
    </location>
</feature>
<sequence>MATDSISGSRVLQALTRNWDIILGAEEQSPPSRPFPRLSPLAPSPSPPPSSPPPIRRIHSRHRARPSRSPSPRPSSPPPVRQIASTANKRYASTPPSSPPPLRRRRATSPSPSDPSAERSVCVTTWLRNDEKPVQILLPVWRGELCLANHQDYLETFELRMGTSRMERFTHDQGWEPLMWAVPVQIGNGTNRLAVRLRSVDALEDWDLYQDDF</sequence>
<organism evidence="2 3">
    <name type="scientific">Favolaschia claudopus</name>
    <dbReference type="NCBI Taxonomy" id="2862362"/>
    <lineage>
        <taxon>Eukaryota</taxon>
        <taxon>Fungi</taxon>
        <taxon>Dikarya</taxon>
        <taxon>Basidiomycota</taxon>
        <taxon>Agaricomycotina</taxon>
        <taxon>Agaricomycetes</taxon>
        <taxon>Agaricomycetidae</taxon>
        <taxon>Agaricales</taxon>
        <taxon>Marasmiineae</taxon>
        <taxon>Mycenaceae</taxon>
        <taxon>Favolaschia</taxon>
    </lineage>
</organism>
<gene>
    <name evidence="2" type="ORF">R3P38DRAFT_3183389</name>
</gene>
<keyword evidence="3" id="KW-1185">Reference proteome</keyword>
<dbReference type="AlphaFoldDB" id="A0AAW0C7R9"/>
<feature type="compositionally biased region" description="Pro residues" evidence="1">
    <location>
        <begin position="69"/>
        <end position="80"/>
    </location>
</feature>
<evidence type="ECO:0000313" key="2">
    <source>
        <dbReference type="EMBL" id="KAK7035594.1"/>
    </source>
</evidence>
<proteinExistence type="predicted"/>
<dbReference type="Proteomes" id="UP001362999">
    <property type="component" value="Unassembled WGS sequence"/>
</dbReference>
<accession>A0AAW0C7R9</accession>
<comment type="caution">
    <text evidence="2">The sequence shown here is derived from an EMBL/GenBank/DDBJ whole genome shotgun (WGS) entry which is preliminary data.</text>
</comment>